<comment type="caution">
    <text evidence="1">The sequence shown here is derived from an EMBL/GenBank/DDBJ whole genome shotgun (WGS) entry which is preliminary data.</text>
</comment>
<dbReference type="Proteomes" id="UP001162992">
    <property type="component" value="Chromosome 20"/>
</dbReference>
<proteinExistence type="predicted"/>
<gene>
    <name evidence="1" type="ORF">O6H91_20G007400</name>
</gene>
<name>A0ACC2AMH7_DIPCM</name>
<reference evidence="2" key="1">
    <citation type="journal article" date="2024" name="Proc. Natl. Acad. Sci. U.S.A.">
        <title>Extraordinary preservation of gene collinearity over three hundred million years revealed in homosporous lycophytes.</title>
        <authorList>
            <person name="Li C."/>
            <person name="Wickell D."/>
            <person name="Kuo L.Y."/>
            <person name="Chen X."/>
            <person name="Nie B."/>
            <person name="Liao X."/>
            <person name="Peng D."/>
            <person name="Ji J."/>
            <person name="Jenkins J."/>
            <person name="Williams M."/>
            <person name="Shu S."/>
            <person name="Plott C."/>
            <person name="Barry K."/>
            <person name="Rajasekar S."/>
            <person name="Grimwood J."/>
            <person name="Han X."/>
            <person name="Sun S."/>
            <person name="Hou Z."/>
            <person name="He W."/>
            <person name="Dai G."/>
            <person name="Sun C."/>
            <person name="Schmutz J."/>
            <person name="Leebens-Mack J.H."/>
            <person name="Li F.W."/>
            <person name="Wang L."/>
        </authorList>
    </citation>
    <scope>NUCLEOTIDE SEQUENCE [LARGE SCALE GENOMIC DNA]</scope>
    <source>
        <strain evidence="2">cv. PW_Plant_1</strain>
    </source>
</reference>
<keyword evidence="2" id="KW-1185">Reference proteome</keyword>
<dbReference type="EMBL" id="CM055111">
    <property type="protein sequence ID" value="KAJ7518768.1"/>
    <property type="molecule type" value="Genomic_DNA"/>
</dbReference>
<organism evidence="1 2">
    <name type="scientific">Diphasiastrum complanatum</name>
    <name type="common">Issler's clubmoss</name>
    <name type="synonym">Lycopodium complanatum</name>
    <dbReference type="NCBI Taxonomy" id="34168"/>
    <lineage>
        <taxon>Eukaryota</taxon>
        <taxon>Viridiplantae</taxon>
        <taxon>Streptophyta</taxon>
        <taxon>Embryophyta</taxon>
        <taxon>Tracheophyta</taxon>
        <taxon>Lycopodiopsida</taxon>
        <taxon>Lycopodiales</taxon>
        <taxon>Lycopodiaceae</taxon>
        <taxon>Lycopodioideae</taxon>
        <taxon>Diphasiastrum</taxon>
    </lineage>
</organism>
<sequence length="274" mass="30765">MDKTAASRLRWSKEETLMLVAAKKRHLDSLLAHKWKAISDCLRAQGVDRDPVGCKKRWFNLVAEYKKIRDWQTMRGVESFWVMAAERRREKRLPSAFDRDVFEELDSWLGCRPAISPVTILDSGVTSADGNQESVVEDDDLLQDVFGKDSSAAAAAPSESDNLHSMKMDGKCGKKRKPPTAEVSAAKDQLIQMAEAFDVKERLVQILEKNGQGIEVALRDNCQAQIDAQNQISEAQIDTQRQIIEVQKEFVGAMYAMVGVLGELAKSLRPQQEQ</sequence>
<accession>A0ACC2AMH7</accession>
<evidence type="ECO:0000313" key="2">
    <source>
        <dbReference type="Proteomes" id="UP001162992"/>
    </source>
</evidence>
<evidence type="ECO:0000313" key="1">
    <source>
        <dbReference type="EMBL" id="KAJ7518768.1"/>
    </source>
</evidence>
<protein>
    <submittedName>
        <fullName evidence="1">Uncharacterized protein</fullName>
    </submittedName>
</protein>